<dbReference type="PANTHER" id="PTHR10093">
    <property type="entry name" value="IRON-SULFUR CLUSTER ASSEMBLY ENZYME NIFU HOMOLOG"/>
    <property type="match status" value="1"/>
</dbReference>
<reference evidence="3" key="1">
    <citation type="journal article" date="2021" name="PeerJ">
        <title>Extensive microbial diversity within the chicken gut microbiome revealed by metagenomics and culture.</title>
        <authorList>
            <person name="Gilroy R."/>
            <person name="Ravi A."/>
            <person name="Getino M."/>
            <person name="Pursley I."/>
            <person name="Horton D.L."/>
            <person name="Alikhan N.F."/>
            <person name="Baker D."/>
            <person name="Gharbi K."/>
            <person name="Hall N."/>
            <person name="Watson M."/>
            <person name="Adriaenssens E.M."/>
            <person name="Foster-Nyarko E."/>
            <person name="Jarju S."/>
            <person name="Secka A."/>
            <person name="Antonio M."/>
            <person name="Oren A."/>
            <person name="Chaudhuri R.R."/>
            <person name="La Ragione R."/>
            <person name="Hildebrand F."/>
            <person name="Pallen M.J."/>
        </authorList>
    </citation>
    <scope>NUCLEOTIDE SEQUENCE</scope>
    <source>
        <strain evidence="3">CHK169-4300</strain>
    </source>
</reference>
<comment type="caution">
    <text evidence="3">The sequence shown here is derived from an EMBL/GenBank/DDBJ whole genome shotgun (WGS) entry which is preliminary data.</text>
</comment>
<dbReference type="Proteomes" id="UP000824106">
    <property type="component" value="Unassembled WGS sequence"/>
</dbReference>
<dbReference type="GO" id="GO:0005506">
    <property type="term" value="F:iron ion binding"/>
    <property type="evidence" value="ECO:0007669"/>
    <property type="project" value="InterPro"/>
</dbReference>
<evidence type="ECO:0000259" key="2">
    <source>
        <dbReference type="Pfam" id="PF01592"/>
    </source>
</evidence>
<accession>A0A9D2FZ95</accession>
<evidence type="ECO:0000313" key="3">
    <source>
        <dbReference type="EMBL" id="HIZ70154.1"/>
    </source>
</evidence>
<dbReference type="Pfam" id="PF01592">
    <property type="entry name" value="NifU_N"/>
    <property type="match status" value="1"/>
</dbReference>
<evidence type="ECO:0000256" key="1">
    <source>
        <dbReference type="ARBA" id="ARBA00006420"/>
    </source>
</evidence>
<evidence type="ECO:0000313" key="4">
    <source>
        <dbReference type="Proteomes" id="UP000824106"/>
    </source>
</evidence>
<dbReference type="Gene3D" id="3.90.1010.10">
    <property type="match status" value="1"/>
</dbReference>
<dbReference type="AlphaFoldDB" id="A0A9D2FZ95"/>
<dbReference type="EMBL" id="DXAZ01000001">
    <property type="protein sequence ID" value="HIZ70154.1"/>
    <property type="molecule type" value="Genomic_DNA"/>
</dbReference>
<dbReference type="FunFam" id="3.90.1010.10:FF:000002">
    <property type="entry name" value="Iron-sulfur cluster assembly scaffold protein NifU"/>
    <property type="match status" value="1"/>
</dbReference>
<dbReference type="InterPro" id="IPR002871">
    <property type="entry name" value="NIF_FeS_clus_asmbl_NifU_N"/>
</dbReference>
<dbReference type="NCBIfam" id="TIGR01994">
    <property type="entry name" value="SUF_scaf_2"/>
    <property type="match status" value="1"/>
</dbReference>
<sequence>MRSKRLEMLYRTLIKEHSNNPKNKRTLENATGEIELFNPSCGDLMIIQFKLDHDILTEVCFEGQGCAISMASASMMTELMQGKSINEAKDLIGQFYQLVQGNKEVDTKLLKDAVYLEGVSKFPTRIRCATLSWHALEQGLKEQE</sequence>
<protein>
    <submittedName>
        <fullName evidence="3">SUF system NifU family Fe-S cluster assembly protein</fullName>
    </submittedName>
</protein>
<comment type="similarity">
    <text evidence="1">Belongs to the NifU family.</text>
</comment>
<name>A0A9D2FZ95_9LACT</name>
<proteinExistence type="inferred from homology"/>
<dbReference type="SUPFAM" id="SSF82649">
    <property type="entry name" value="SufE/NifU"/>
    <property type="match status" value="1"/>
</dbReference>
<gene>
    <name evidence="3" type="ORF">H9808_00030</name>
</gene>
<feature type="domain" description="NIF system FeS cluster assembly NifU N-terminal" evidence="2">
    <location>
        <begin position="10"/>
        <end position="128"/>
    </location>
</feature>
<dbReference type="GO" id="GO:0051536">
    <property type="term" value="F:iron-sulfur cluster binding"/>
    <property type="evidence" value="ECO:0007669"/>
    <property type="project" value="InterPro"/>
</dbReference>
<reference evidence="3" key="2">
    <citation type="submission" date="2021-04" db="EMBL/GenBank/DDBJ databases">
        <authorList>
            <person name="Gilroy R."/>
        </authorList>
    </citation>
    <scope>NUCLEOTIDE SEQUENCE</scope>
    <source>
        <strain evidence="3">CHK169-4300</strain>
    </source>
</reference>
<dbReference type="GO" id="GO:0016226">
    <property type="term" value="P:iron-sulfur cluster assembly"/>
    <property type="evidence" value="ECO:0007669"/>
    <property type="project" value="InterPro"/>
</dbReference>
<organism evidence="3 4">
    <name type="scientific">Candidatus Atopostipes pullistercoris</name>
    <dbReference type="NCBI Taxonomy" id="2838467"/>
    <lineage>
        <taxon>Bacteria</taxon>
        <taxon>Bacillati</taxon>
        <taxon>Bacillota</taxon>
        <taxon>Bacilli</taxon>
        <taxon>Lactobacillales</taxon>
        <taxon>Carnobacteriaceae</taxon>
        <taxon>Atopostipes</taxon>
    </lineage>
</organism>
<dbReference type="CDD" id="cd06664">
    <property type="entry name" value="IscU_like"/>
    <property type="match status" value="1"/>
</dbReference>